<proteinExistence type="predicted"/>
<dbReference type="Proteomes" id="UP001249505">
    <property type="component" value="Unassembled WGS sequence"/>
</dbReference>
<feature type="region of interest" description="Disordered" evidence="1">
    <location>
        <begin position="1"/>
        <end position="24"/>
    </location>
</feature>
<gene>
    <name evidence="2" type="ORF">Q4Q50_22130</name>
</gene>
<evidence type="ECO:0000313" key="2">
    <source>
        <dbReference type="EMBL" id="MDT3282986.1"/>
    </source>
</evidence>
<reference evidence="2 3" key="1">
    <citation type="submission" date="2023-07" db="EMBL/GenBank/DDBJ databases">
        <title>Novel Shewanella species isolated from Baltic Sea sediments.</title>
        <authorList>
            <person name="Martin-Rodriguez A.J."/>
        </authorList>
    </citation>
    <scope>NUCLEOTIDE SEQUENCE [LARGE SCALE GENOMIC DNA]</scope>
    <source>
        <strain evidence="2 3">SP2S1-2</strain>
    </source>
</reference>
<protein>
    <submittedName>
        <fullName evidence="2">Uncharacterized protein</fullName>
    </submittedName>
</protein>
<name>A0ABU3G5R5_9GAMM</name>
<keyword evidence="3" id="KW-1185">Reference proteome</keyword>
<feature type="compositionally biased region" description="Polar residues" evidence="1">
    <location>
        <begin position="1"/>
        <end position="10"/>
    </location>
</feature>
<evidence type="ECO:0000313" key="3">
    <source>
        <dbReference type="Proteomes" id="UP001249505"/>
    </source>
</evidence>
<dbReference type="EMBL" id="JAUOES010000053">
    <property type="protein sequence ID" value="MDT3282986.1"/>
    <property type="molecule type" value="Genomic_DNA"/>
</dbReference>
<dbReference type="RefSeq" id="WP_311901186.1">
    <property type="nucleotide sequence ID" value="NZ_JAUOES010000053.1"/>
</dbReference>
<evidence type="ECO:0000256" key="1">
    <source>
        <dbReference type="SAM" id="MobiDB-lite"/>
    </source>
</evidence>
<comment type="caution">
    <text evidence="2">The sequence shown here is derived from an EMBL/GenBank/DDBJ whole genome shotgun (WGS) entry which is preliminary data.</text>
</comment>
<organism evidence="2 3">
    <name type="scientific">Shewanella scandinavica</name>
    <dbReference type="NCBI Taxonomy" id="3063538"/>
    <lineage>
        <taxon>Bacteria</taxon>
        <taxon>Pseudomonadati</taxon>
        <taxon>Pseudomonadota</taxon>
        <taxon>Gammaproteobacteria</taxon>
        <taxon>Alteromonadales</taxon>
        <taxon>Shewanellaceae</taxon>
        <taxon>Shewanella</taxon>
    </lineage>
</organism>
<sequence length="87" mass="9792">MTEQSKSNNHGGARPGAGRKTKYEKTVVMRVPEKYQEAIKALISHLDNTAYIDSHYLKGEISDPVFLRSLDDNAQNITFSTQPLLKK</sequence>
<accession>A0ABU3G5R5</accession>